<dbReference type="Proteomes" id="UP000230078">
    <property type="component" value="Unassembled WGS sequence"/>
</dbReference>
<gene>
    <name evidence="1" type="ORF">COX83_03425</name>
</gene>
<dbReference type="AlphaFoldDB" id="A0A2M7V2X2"/>
<proteinExistence type="predicted"/>
<comment type="caution">
    <text evidence="1">The sequence shown here is derived from an EMBL/GenBank/DDBJ whole genome shotgun (WGS) entry which is preliminary data.</text>
</comment>
<evidence type="ECO:0000313" key="2">
    <source>
        <dbReference type="Proteomes" id="UP000230078"/>
    </source>
</evidence>
<accession>A0A2M7V2X2</accession>
<dbReference type="EMBL" id="PFPI01000046">
    <property type="protein sequence ID" value="PIZ92811.1"/>
    <property type="molecule type" value="Genomic_DNA"/>
</dbReference>
<sequence>MYPIRLNLMSKKKQQYAKRIMTMGFIKNTLAIIFIMLSCFAVFAILSQLFLQTQFADIALQSLRVHTSVGKTNARIQKINTITKQASAIQIQYKEWSSYILLIAQIIPHETTISQISFRANDNILEIVGSSPSREAFLTLKEKLESLDQIEKVTIPLSDLTKQDKIDFTLSIPFTF</sequence>
<evidence type="ECO:0000313" key="1">
    <source>
        <dbReference type="EMBL" id="PIZ92811.1"/>
    </source>
</evidence>
<organism evidence="1 2">
    <name type="scientific">Candidatus Magasanikbacteria bacterium CG_4_10_14_0_2_um_filter_41_31</name>
    <dbReference type="NCBI Taxonomy" id="1974639"/>
    <lineage>
        <taxon>Bacteria</taxon>
        <taxon>Candidatus Magasanikiibacteriota</taxon>
    </lineage>
</organism>
<name>A0A2M7V2X2_9BACT</name>
<reference evidence="2" key="1">
    <citation type="submission" date="2017-09" db="EMBL/GenBank/DDBJ databases">
        <title>Depth-based differentiation of microbial function through sediment-hosted aquifers and enrichment of novel symbionts in the deep terrestrial subsurface.</title>
        <authorList>
            <person name="Probst A.J."/>
            <person name="Ladd B."/>
            <person name="Jarett J.K."/>
            <person name="Geller-Mcgrath D.E."/>
            <person name="Sieber C.M.K."/>
            <person name="Emerson J.B."/>
            <person name="Anantharaman K."/>
            <person name="Thomas B.C."/>
            <person name="Malmstrom R."/>
            <person name="Stieglmeier M."/>
            <person name="Klingl A."/>
            <person name="Woyke T."/>
            <person name="Ryan C.M."/>
            <person name="Banfield J.F."/>
        </authorList>
    </citation>
    <scope>NUCLEOTIDE SEQUENCE [LARGE SCALE GENOMIC DNA]</scope>
</reference>
<protein>
    <submittedName>
        <fullName evidence="1">Uncharacterized protein</fullName>
    </submittedName>
</protein>